<comment type="caution">
    <text evidence="1">The sequence shown here is derived from an EMBL/GenBank/DDBJ whole genome shotgun (WGS) entry which is preliminary data.</text>
</comment>
<proteinExistence type="predicted"/>
<reference evidence="1 2" key="1">
    <citation type="submission" date="2021-06" db="EMBL/GenBank/DDBJ databases">
        <title>Caerostris extrusa draft genome.</title>
        <authorList>
            <person name="Kono N."/>
            <person name="Arakawa K."/>
        </authorList>
    </citation>
    <scope>NUCLEOTIDE SEQUENCE [LARGE SCALE GENOMIC DNA]</scope>
</reference>
<name>A0AAV4M836_CAEEX</name>
<evidence type="ECO:0000313" key="2">
    <source>
        <dbReference type="Proteomes" id="UP001054945"/>
    </source>
</evidence>
<dbReference type="Proteomes" id="UP001054945">
    <property type="component" value="Unassembled WGS sequence"/>
</dbReference>
<dbReference type="AlphaFoldDB" id="A0AAV4M836"/>
<evidence type="ECO:0000313" key="1">
    <source>
        <dbReference type="EMBL" id="GIX66989.1"/>
    </source>
</evidence>
<protein>
    <submittedName>
        <fullName evidence="1">Uncharacterized protein</fullName>
    </submittedName>
</protein>
<accession>A0AAV4M836</accession>
<organism evidence="1 2">
    <name type="scientific">Caerostris extrusa</name>
    <name type="common">Bark spider</name>
    <name type="synonym">Caerostris bankana</name>
    <dbReference type="NCBI Taxonomy" id="172846"/>
    <lineage>
        <taxon>Eukaryota</taxon>
        <taxon>Metazoa</taxon>
        <taxon>Ecdysozoa</taxon>
        <taxon>Arthropoda</taxon>
        <taxon>Chelicerata</taxon>
        <taxon>Arachnida</taxon>
        <taxon>Araneae</taxon>
        <taxon>Araneomorphae</taxon>
        <taxon>Entelegynae</taxon>
        <taxon>Araneoidea</taxon>
        <taxon>Araneidae</taxon>
        <taxon>Caerostris</taxon>
    </lineage>
</organism>
<dbReference type="EMBL" id="BPLR01001842">
    <property type="protein sequence ID" value="GIX66989.1"/>
    <property type="molecule type" value="Genomic_DNA"/>
</dbReference>
<sequence length="97" mass="10683">MLKQELAIGVIPYGGIIMSILHPSLKIGITDSLNFLFMPLSKTPGQFCFKDLRLDADILCRSCIEGMSADTILSLDFITYNKGIVIFHALNGSCEEN</sequence>
<gene>
    <name evidence="1" type="ORF">CEXT_340391</name>
</gene>
<keyword evidence="2" id="KW-1185">Reference proteome</keyword>